<dbReference type="InParanoid" id="A0A6J2H3A5"/>
<keyword evidence="2" id="KW-1185">Reference proteome</keyword>
<evidence type="ECO:0000313" key="3">
    <source>
        <dbReference type="RefSeq" id="XP_027581971.2"/>
    </source>
</evidence>
<reference evidence="3" key="1">
    <citation type="submission" date="2025-08" db="UniProtKB">
        <authorList>
            <consortium name="RefSeq"/>
        </authorList>
    </citation>
    <scope>IDENTIFICATION</scope>
    <source>
        <tissue evidence="3">Muscle</tissue>
    </source>
</reference>
<feature type="compositionally biased region" description="Pro residues" evidence="1">
    <location>
        <begin position="102"/>
        <end position="112"/>
    </location>
</feature>
<name>A0A6J2H3A5_9PASS</name>
<dbReference type="Proteomes" id="UP000504627">
    <property type="component" value="Unplaced"/>
</dbReference>
<feature type="region of interest" description="Disordered" evidence="1">
    <location>
        <begin position="1"/>
        <end position="133"/>
    </location>
</feature>
<feature type="compositionally biased region" description="Basic and acidic residues" evidence="1">
    <location>
        <begin position="35"/>
        <end position="48"/>
    </location>
</feature>
<proteinExistence type="predicted"/>
<organism evidence="2 3">
    <name type="scientific">Pipra filicauda</name>
    <name type="common">Wire-tailed manakin</name>
    <dbReference type="NCBI Taxonomy" id="649802"/>
    <lineage>
        <taxon>Eukaryota</taxon>
        <taxon>Metazoa</taxon>
        <taxon>Chordata</taxon>
        <taxon>Craniata</taxon>
        <taxon>Vertebrata</taxon>
        <taxon>Euteleostomi</taxon>
        <taxon>Archelosauria</taxon>
        <taxon>Archosauria</taxon>
        <taxon>Dinosauria</taxon>
        <taxon>Saurischia</taxon>
        <taxon>Theropoda</taxon>
        <taxon>Coelurosauria</taxon>
        <taxon>Aves</taxon>
        <taxon>Neognathae</taxon>
        <taxon>Neoaves</taxon>
        <taxon>Telluraves</taxon>
        <taxon>Australaves</taxon>
        <taxon>Passeriformes</taxon>
        <taxon>Pipridae</taxon>
        <taxon>Pipra</taxon>
    </lineage>
</organism>
<gene>
    <name evidence="3" type="primary">LOC113990610</name>
</gene>
<accession>A0A6J2H3A5</accession>
<dbReference type="RefSeq" id="XP_027581971.2">
    <property type="nucleotide sequence ID" value="XM_027726170.2"/>
</dbReference>
<dbReference type="AlphaFoldDB" id="A0A6J2H3A5"/>
<sequence length="285" mass="31222">MARRHWCSEGRRPRALSAASGRGRWGRCRPRSPHPSRESPHRCRESPRRSRLVSGPGPLLPAPRTARSDPRGGPDPRPDRPRAPQGPSHPAASPASHRTPAPQRPPGVPPHPRAPKGPLGSHRTPGPHSPGQHLWDCTTSLRFCSSHSTPEILLIPQHPGVALTSECLHSHPVGSDASVHTETPVYRVVEEKKEHLLLSGWTVGGRTWLRGVQTIKDTCETAGIPKVEGLHNSSDLQTVAVEAASSEELFSHSFLHWSCWTCGSTAVLQWFLFFQLLTLRKSLSA</sequence>
<feature type="compositionally biased region" description="Basic residues" evidence="1">
    <location>
        <begin position="24"/>
        <end position="34"/>
    </location>
</feature>
<protein>
    <submittedName>
        <fullName evidence="3">Homeobox protein Hox-A4-like</fullName>
    </submittedName>
</protein>
<evidence type="ECO:0000313" key="2">
    <source>
        <dbReference type="Proteomes" id="UP000504627"/>
    </source>
</evidence>
<feature type="compositionally biased region" description="Basic and acidic residues" evidence="1">
    <location>
        <begin position="66"/>
        <end position="82"/>
    </location>
</feature>
<feature type="compositionally biased region" description="Basic and acidic residues" evidence="1">
    <location>
        <begin position="1"/>
        <end position="12"/>
    </location>
</feature>
<evidence type="ECO:0000256" key="1">
    <source>
        <dbReference type="SAM" id="MobiDB-lite"/>
    </source>
</evidence>
<dbReference type="GeneID" id="113990610"/>